<dbReference type="RefSeq" id="WP_111571561.1">
    <property type="nucleotide sequence ID" value="NZ_QLME01000005.1"/>
</dbReference>
<dbReference type="PROSITE" id="PS51186">
    <property type="entry name" value="GNAT"/>
    <property type="match status" value="1"/>
</dbReference>
<dbReference type="OrthoDB" id="9775804at2"/>
<evidence type="ECO:0000313" key="2">
    <source>
        <dbReference type="EMBL" id="TDW00466.1"/>
    </source>
</evidence>
<dbReference type="CDD" id="cd04301">
    <property type="entry name" value="NAT_SF"/>
    <property type="match status" value="1"/>
</dbReference>
<dbReference type="InterPro" id="IPR053144">
    <property type="entry name" value="Acetyltransferase_Butenolide"/>
</dbReference>
<dbReference type="InterPro" id="IPR016181">
    <property type="entry name" value="Acyl_CoA_acyltransferase"/>
</dbReference>
<proteinExistence type="predicted"/>
<protein>
    <submittedName>
        <fullName evidence="2">Acetyltransferase (GNAT) family protein</fullName>
    </submittedName>
</protein>
<keyword evidence="2" id="KW-0808">Transferase</keyword>
<sequence length="135" mass="15142">MNKYKVIRKPPTVEDYLNIRNNTTLGPRDEAGARKGVQNCWFGVHIKDSEKTVAMGRIIGDGGCTFQITDIAVLPQCQGKGLGKKIMEVLMEYYRENAPKDAYLSLIADGEAKFLYQKFGFKATAPESIGMRYIK</sequence>
<dbReference type="AlphaFoldDB" id="A0A4R7YTV0"/>
<dbReference type="EMBL" id="SODA01000028">
    <property type="protein sequence ID" value="TDW00466.1"/>
    <property type="molecule type" value="Genomic_DNA"/>
</dbReference>
<name>A0A4R7YTV0_9FIRM</name>
<accession>A0A4R7YTV0</accession>
<dbReference type="GO" id="GO:0016747">
    <property type="term" value="F:acyltransferase activity, transferring groups other than amino-acyl groups"/>
    <property type="evidence" value="ECO:0007669"/>
    <property type="project" value="InterPro"/>
</dbReference>
<dbReference type="InterPro" id="IPR000182">
    <property type="entry name" value="GNAT_dom"/>
</dbReference>
<dbReference type="PANTHER" id="PTHR43233:SF1">
    <property type="entry name" value="FAMILY N-ACETYLTRANSFERASE, PUTATIVE (AFU_ORTHOLOGUE AFUA_6G03350)-RELATED"/>
    <property type="match status" value="1"/>
</dbReference>
<evidence type="ECO:0000313" key="3">
    <source>
        <dbReference type="Proteomes" id="UP000294697"/>
    </source>
</evidence>
<feature type="domain" description="N-acetyltransferase" evidence="1">
    <location>
        <begin position="5"/>
        <end position="135"/>
    </location>
</feature>
<gene>
    <name evidence="2" type="ORF">C8C77_12825</name>
</gene>
<reference evidence="2 3" key="1">
    <citation type="submission" date="2019-03" db="EMBL/GenBank/DDBJ databases">
        <title>Subsurface microbial communities from deep shales in Ohio and West Virginia, USA.</title>
        <authorList>
            <person name="Wrighton K."/>
        </authorList>
    </citation>
    <scope>NUCLEOTIDE SEQUENCE [LARGE SCALE GENOMIC DNA]</scope>
    <source>
        <strain evidence="2 3">MSL9.2</strain>
    </source>
</reference>
<evidence type="ECO:0000259" key="1">
    <source>
        <dbReference type="PROSITE" id="PS51186"/>
    </source>
</evidence>
<organism evidence="2 3">
    <name type="scientific">Halanaerobium saccharolyticum</name>
    <dbReference type="NCBI Taxonomy" id="43595"/>
    <lineage>
        <taxon>Bacteria</taxon>
        <taxon>Bacillati</taxon>
        <taxon>Bacillota</taxon>
        <taxon>Clostridia</taxon>
        <taxon>Halanaerobiales</taxon>
        <taxon>Halanaerobiaceae</taxon>
        <taxon>Halanaerobium</taxon>
    </lineage>
</organism>
<dbReference type="Gene3D" id="3.40.630.30">
    <property type="match status" value="1"/>
</dbReference>
<dbReference type="Proteomes" id="UP000294697">
    <property type="component" value="Unassembled WGS sequence"/>
</dbReference>
<dbReference type="SUPFAM" id="SSF55729">
    <property type="entry name" value="Acyl-CoA N-acyltransferases (Nat)"/>
    <property type="match status" value="1"/>
</dbReference>
<dbReference type="Pfam" id="PF13673">
    <property type="entry name" value="Acetyltransf_10"/>
    <property type="match status" value="1"/>
</dbReference>
<comment type="caution">
    <text evidence="2">The sequence shown here is derived from an EMBL/GenBank/DDBJ whole genome shotgun (WGS) entry which is preliminary data.</text>
</comment>
<dbReference type="PANTHER" id="PTHR43233">
    <property type="entry name" value="FAMILY N-ACETYLTRANSFERASE, PUTATIVE (AFU_ORTHOLOGUE AFUA_6G03350)-RELATED"/>
    <property type="match status" value="1"/>
</dbReference>